<keyword evidence="2" id="KW-1185">Reference proteome</keyword>
<comment type="caution">
    <text evidence="1">The sequence shown here is derived from an EMBL/GenBank/DDBJ whole genome shotgun (WGS) entry which is preliminary data.</text>
</comment>
<dbReference type="EMBL" id="JAZGQO010000002">
    <property type="protein sequence ID" value="KAK6191049.1"/>
    <property type="molecule type" value="Genomic_DNA"/>
</dbReference>
<dbReference type="Proteomes" id="UP001347796">
    <property type="component" value="Unassembled WGS sequence"/>
</dbReference>
<name>A0AAN8KEM8_PATCE</name>
<organism evidence="1 2">
    <name type="scientific">Patella caerulea</name>
    <name type="common">Rayed Mediterranean limpet</name>
    <dbReference type="NCBI Taxonomy" id="87958"/>
    <lineage>
        <taxon>Eukaryota</taxon>
        <taxon>Metazoa</taxon>
        <taxon>Spiralia</taxon>
        <taxon>Lophotrochozoa</taxon>
        <taxon>Mollusca</taxon>
        <taxon>Gastropoda</taxon>
        <taxon>Patellogastropoda</taxon>
        <taxon>Patelloidea</taxon>
        <taxon>Patellidae</taxon>
        <taxon>Patella</taxon>
    </lineage>
</organism>
<dbReference type="AlphaFoldDB" id="A0AAN8KEM8"/>
<proteinExistence type="predicted"/>
<gene>
    <name evidence="1" type="ORF">SNE40_002797</name>
</gene>
<evidence type="ECO:0000313" key="1">
    <source>
        <dbReference type="EMBL" id="KAK6191049.1"/>
    </source>
</evidence>
<reference evidence="1 2" key="1">
    <citation type="submission" date="2024-01" db="EMBL/GenBank/DDBJ databases">
        <title>The genome of the rayed Mediterranean limpet Patella caerulea (Linnaeus, 1758).</title>
        <authorList>
            <person name="Anh-Thu Weber A."/>
            <person name="Halstead-Nussloch G."/>
        </authorList>
    </citation>
    <scope>NUCLEOTIDE SEQUENCE [LARGE SCALE GENOMIC DNA]</scope>
    <source>
        <strain evidence="1">AATW-2023a</strain>
        <tissue evidence="1">Whole specimen</tissue>
    </source>
</reference>
<accession>A0AAN8KEM8</accession>
<protein>
    <submittedName>
        <fullName evidence="1">Uncharacterized protein</fullName>
    </submittedName>
</protein>
<sequence>MEEFFDLDDVFGYHVSDSKDVPSLSNNKLGVKISIQDTITTTTKPTKNNDVKTDTDDEDAVVISGAGSGSGMDEVENQQKTNETVLTFLDSEGVQLNSGEGKSKEPGDFILTGTTLPSKATTQTDIVLDHTDNEEGAADGNIINWARQGK</sequence>
<evidence type="ECO:0000313" key="2">
    <source>
        <dbReference type="Proteomes" id="UP001347796"/>
    </source>
</evidence>